<evidence type="ECO:0000313" key="1">
    <source>
        <dbReference type="EMBL" id="CAL8110911.1"/>
    </source>
</evidence>
<gene>
    <name evidence="1" type="ORF">ODALV1_LOCUS14547</name>
</gene>
<dbReference type="EMBL" id="CAXLJM020000046">
    <property type="protein sequence ID" value="CAL8110911.1"/>
    <property type="molecule type" value="Genomic_DNA"/>
</dbReference>
<comment type="caution">
    <text evidence="1">The sequence shown here is derived from an EMBL/GenBank/DDBJ whole genome shotgun (WGS) entry which is preliminary data.</text>
</comment>
<organism evidence="1 2">
    <name type="scientific">Orchesella dallaii</name>
    <dbReference type="NCBI Taxonomy" id="48710"/>
    <lineage>
        <taxon>Eukaryota</taxon>
        <taxon>Metazoa</taxon>
        <taxon>Ecdysozoa</taxon>
        <taxon>Arthropoda</taxon>
        <taxon>Hexapoda</taxon>
        <taxon>Collembola</taxon>
        <taxon>Entomobryomorpha</taxon>
        <taxon>Entomobryoidea</taxon>
        <taxon>Orchesellidae</taxon>
        <taxon>Orchesellinae</taxon>
        <taxon>Orchesella</taxon>
    </lineage>
</organism>
<accession>A0ABP1QSB3</accession>
<name>A0ABP1QSB3_9HEXA</name>
<protein>
    <submittedName>
        <fullName evidence="1">Uncharacterized protein</fullName>
    </submittedName>
</protein>
<reference evidence="1 2" key="1">
    <citation type="submission" date="2024-08" db="EMBL/GenBank/DDBJ databases">
        <authorList>
            <person name="Cucini C."/>
            <person name="Frati F."/>
        </authorList>
    </citation>
    <scope>NUCLEOTIDE SEQUENCE [LARGE SCALE GENOMIC DNA]</scope>
</reference>
<proteinExistence type="predicted"/>
<evidence type="ECO:0000313" key="2">
    <source>
        <dbReference type="Proteomes" id="UP001642540"/>
    </source>
</evidence>
<dbReference type="Proteomes" id="UP001642540">
    <property type="component" value="Unassembled WGS sequence"/>
</dbReference>
<keyword evidence="2" id="KW-1185">Reference proteome</keyword>
<sequence length="98" mass="11307">MTRSPEKRLIANVALACDEVNQLKVDRVWGREALERNERASNYNFLISSHFSQDVHRALSSDIIHLINFSLVVKLNLPIYKKKDLSASDVMKKKKRVV</sequence>